<keyword evidence="9" id="KW-1185">Reference proteome</keyword>
<evidence type="ECO:0000256" key="4">
    <source>
        <dbReference type="ARBA" id="ARBA00022759"/>
    </source>
</evidence>
<evidence type="ECO:0000313" key="9">
    <source>
        <dbReference type="Proteomes" id="UP000077202"/>
    </source>
</evidence>
<evidence type="ECO:0000313" key="8">
    <source>
        <dbReference type="EMBL" id="OAE22918.1"/>
    </source>
</evidence>
<dbReference type="Proteomes" id="UP000077202">
    <property type="component" value="Unassembled WGS sequence"/>
</dbReference>
<dbReference type="InterPro" id="IPR041373">
    <property type="entry name" value="RT_RNaseH"/>
</dbReference>
<dbReference type="GO" id="GO:0003964">
    <property type="term" value="F:RNA-directed DNA polymerase activity"/>
    <property type="evidence" value="ECO:0007669"/>
    <property type="project" value="UniProtKB-KW"/>
</dbReference>
<evidence type="ECO:0000256" key="1">
    <source>
        <dbReference type="ARBA" id="ARBA00022679"/>
    </source>
</evidence>
<dbReference type="SUPFAM" id="SSF56672">
    <property type="entry name" value="DNA/RNA polymerases"/>
    <property type="match status" value="1"/>
</dbReference>
<dbReference type="EMBL" id="LVLJ01003009">
    <property type="protein sequence ID" value="OAE22918.1"/>
    <property type="molecule type" value="Genomic_DNA"/>
</dbReference>
<dbReference type="InterPro" id="IPR050951">
    <property type="entry name" value="Retrovirus_Pol_polyprotein"/>
</dbReference>
<reference evidence="8" key="1">
    <citation type="submission" date="2016-03" db="EMBL/GenBank/DDBJ databases">
        <title>Mechanisms controlling the formation of the plant cell surface in tip-growing cells are functionally conserved among land plants.</title>
        <authorList>
            <person name="Honkanen S."/>
            <person name="Jones V.A."/>
            <person name="Morieri G."/>
            <person name="Champion C."/>
            <person name="Hetherington A.J."/>
            <person name="Kelly S."/>
            <person name="Saint-Marcoux D."/>
            <person name="Proust H."/>
            <person name="Prescott H."/>
            <person name="Dolan L."/>
        </authorList>
    </citation>
    <scope>NUCLEOTIDE SEQUENCE [LARGE SCALE GENOMIC DNA]</scope>
    <source>
        <tissue evidence="8">Whole gametophyte</tissue>
    </source>
</reference>
<proteinExistence type="predicted"/>
<keyword evidence="6" id="KW-0695">RNA-directed DNA polymerase</keyword>
<accession>A0A176VPT1</accession>
<name>A0A176VPT1_MARPO</name>
<dbReference type="Pfam" id="PF17917">
    <property type="entry name" value="RT_RNaseH"/>
    <property type="match status" value="1"/>
</dbReference>
<feature type="domain" description="Reverse transcriptase RNase H-like" evidence="7">
    <location>
        <begin position="91"/>
        <end position="148"/>
    </location>
</feature>
<dbReference type="GO" id="GO:0004519">
    <property type="term" value="F:endonuclease activity"/>
    <property type="evidence" value="ECO:0007669"/>
    <property type="project" value="UniProtKB-KW"/>
</dbReference>
<evidence type="ECO:0000259" key="7">
    <source>
        <dbReference type="Pfam" id="PF17917"/>
    </source>
</evidence>
<protein>
    <recommendedName>
        <fullName evidence="7">Reverse transcriptase RNase H-like domain-containing protein</fullName>
    </recommendedName>
</protein>
<organism evidence="8 9">
    <name type="scientific">Marchantia polymorpha subsp. ruderalis</name>
    <dbReference type="NCBI Taxonomy" id="1480154"/>
    <lineage>
        <taxon>Eukaryota</taxon>
        <taxon>Viridiplantae</taxon>
        <taxon>Streptophyta</taxon>
        <taxon>Embryophyta</taxon>
        <taxon>Marchantiophyta</taxon>
        <taxon>Marchantiopsida</taxon>
        <taxon>Marchantiidae</taxon>
        <taxon>Marchantiales</taxon>
        <taxon>Marchantiaceae</taxon>
        <taxon>Marchantia</taxon>
    </lineage>
</organism>
<keyword evidence="4" id="KW-0255">Endonuclease</keyword>
<sequence length="159" mass="18706">MSEKIDAIQKWIAPEYQTQLKSFLGLTGFYRRFVKGFARLAQALTSMLGKGQKWRWGTTQELAFQALKDALLHAPILKWYDPNRSIKLATDASEREELAIVLATKHWKHYLGDKEFVVETDHKPLVYLETQKDLSKRQIRWAEWRQRFNLQMLSHACLV</sequence>
<comment type="caution">
    <text evidence="8">The sequence shown here is derived from an EMBL/GenBank/DDBJ whole genome shotgun (WGS) entry which is preliminary data.</text>
</comment>
<dbReference type="InterPro" id="IPR043502">
    <property type="entry name" value="DNA/RNA_pol_sf"/>
</dbReference>
<dbReference type="Gene3D" id="3.30.70.270">
    <property type="match status" value="1"/>
</dbReference>
<evidence type="ECO:0000256" key="2">
    <source>
        <dbReference type="ARBA" id="ARBA00022695"/>
    </source>
</evidence>
<dbReference type="InterPro" id="IPR043128">
    <property type="entry name" value="Rev_trsase/Diguanyl_cyclase"/>
</dbReference>
<dbReference type="AlphaFoldDB" id="A0A176VPT1"/>
<keyword evidence="1" id="KW-0808">Transferase</keyword>
<gene>
    <name evidence="8" type="ORF">AXG93_3109s1050</name>
</gene>
<evidence type="ECO:0000256" key="3">
    <source>
        <dbReference type="ARBA" id="ARBA00022722"/>
    </source>
</evidence>
<evidence type="ECO:0000256" key="6">
    <source>
        <dbReference type="ARBA" id="ARBA00022918"/>
    </source>
</evidence>
<evidence type="ECO:0000256" key="5">
    <source>
        <dbReference type="ARBA" id="ARBA00022801"/>
    </source>
</evidence>
<dbReference type="PANTHER" id="PTHR37984">
    <property type="entry name" value="PROTEIN CBG26694"/>
    <property type="match status" value="1"/>
</dbReference>
<keyword evidence="2" id="KW-0548">Nucleotidyltransferase</keyword>
<keyword evidence="3" id="KW-0540">Nuclease</keyword>
<keyword evidence="5" id="KW-0378">Hydrolase</keyword>
<dbReference type="GO" id="GO:0016787">
    <property type="term" value="F:hydrolase activity"/>
    <property type="evidence" value="ECO:0007669"/>
    <property type="project" value="UniProtKB-KW"/>
</dbReference>
<dbReference type="PANTHER" id="PTHR37984:SF5">
    <property type="entry name" value="PROTEIN NYNRIN-LIKE"/>
    <property type="match status" value="1"/>
</dbReference>
<dbReference type="FunFam" id="3.30.70.270:FF:000020">
    <property type="entry name" value="Transposon Tf2-6 polyprotein-like Protein"/>
    <property type="match status" value="1"/>
</dbReference>